<proteinExistence type="predicted"/>
<name>A0ABN9G803_9NEOB</name>
<sequence length="45" mass="5044">GSRYQNLTGTRSHFCCDCLGDQKRKLSSPFPPRSLLGHVTGPRRL</sequence>
<protein>
    <submittedName>
        <fullName evidence="1">Uncharacterized protein</fullName>
    </submittedName>
</protein>
<dbReference type="Proteomes" id="UP001162483">
    <property type="component" value="Unassembled WGS sequence"/>
</dbReference>
<accession>A0ABN9G803</accession>
<reference evidence="1" key="1">
    <citation type="submission" date="2023-05" db="EMBL/GenBank/DDBJ databases">
        <authorList>
            <person name="Stuckert A."/>
        </authorList>
    </citation>
    <scope>NUCLEOTIDE SEQUENCE</scope>
</reference>
<keyword evidence="2" id="KW-1185">Reference proteome</keyword>
<gene>
    <name evidence="1" type="ORF">SPARVUS_LOCUS13505297</name>
</gene>
<feature type="non-terminal residue" evidence="1">
    <location>
        <position position="1"/>
    </location>
</feature>
<dbReference type="EMBL" id="CATNWA010018025">
    <property type="protein sequence ID" value="CAI9604763.1"/>
    <property type="molecule type" value="Genomic_DNA"/>
</dbReference>
<comment type="caution">
    <text evidence="1">The sequence shown here is derived from an EMBL/GenBank/DDBJ whole genome shotgun (WGS) entry which is preliminary data.</text>
</comment>
<evidence type="ECO:0000313" key="2">
    <source>
        <dbReference type="Proteomes" id="UP001162483"/>
    </source>
</evidence>
<organism evidence="1 2">
    <name type="scientific">Staurois parvus</name>
    <dbReference type="NCBI Taxonomy" id="386267"/>
    <lineage>
        <taxon>Eukaryota</taxon>
        <taxon>Metazoa</taxon>
        <taxon>Chordata</taxon>
        <taxon>Craniata</taxon>
        <taxon>Vertebrata</taxon>
        <taxon>Euteleostomi</taxon>
        <taxon>Amphibia</taxon>
        <taxon>Batrachia</taxon>
        <taxon>Anura</taxon>
        <taxon>Neobatrachia</taxon>
        <taxon>Ranoidea</taxon>
        <taxon>Ranidae</taxon>
        <taxon>Staurois</taxon>
    </lineage>
</organism>
<evidence type="ECO:0000313" key="1">
    <source>
        <dbReference type="EMBL" id="CAI9604763.1"/>
    </source>
</evidence>